<evidence type="ECO:0000256" key="8">
    <source>
        <dbReference type="ARBA" id="ARBA00023180"/>
    </source>
</evidence>
<dbReference type="GO" id="GO:0042613">
    <property type="term" value="C:MHC class II protein complex"/>
    <property type="evidence" value="ECO:0007669"/>
    <property type="project" value="UniProtKB-KW"/>
</dbReference>
<dbReference type="GO" id="GO:0002504">
    <property type="term" value="P:antigen processing and presentation of peptide or polysaccharide antigen via MHC class II"/>
    <property type="evidence" value="ECO:0007669"/>
    <property type="project" value="UniProtKB-KW"/>
</dbReference>
<evidence type="ECO:0000256" key="4">
    <source>
        <dbReference type="ARBA" id="ARBA00022989"/>
    </source>
</evidence>
<sequence length="91" mass="11038">ECHFINGTDRVRLVERYIYNREQYAHFDSDVGLYVGHTPYGEIQAWYWNSDIKAMEYTWDAVDTYCRYNYEILERFLVNRRVSPSRSQSIP</sequence>
<evidence type="ECO:0000256" key="5">
    <source>
        <dbReference type="ARBA" id="ARBA00023130"/>
    </source>
</evidence>
<dbReference type="FunFam" id="3.10.320.10:FF:000001">
    <property type="entry name" value="HLA class II histocompatibility antigen, DRB1-1 beta chain"/>
    <property type="match status" value="1"/>
</dbReference>
<dbReference type="SMART" id="SM00921">
    <property type="entry name" value="MHC_II_beta"/>
    <property type="match status" value="1"/>
</dbReference>
<dbReference type="InterPro" id="IPR050160">
    <property type="entry name" value="MHC/Immunoglobulin"/>
</dbReference>
<evidence type="ECO:0000313" key="11">
    <source>
        <dbReference type="EMBL" id="NXG01871.1"/>
    </source>
</evidence>
<proteinExistence type="predicted"/>
<reference evidence="11 12" key="1">
    <citation type="submission" date="2019-09" db="EMBL/GenBank/DDBJ databases">
        <title>Bird 10,000 Genomes (B10K) Project - Family phase.</title>
        <authorList>
            <person name="Zhang G."/>
        </authorList>
    </citation>
    <scope>NUCLEOTIDE SEQUENCE [LARGE SCALE GENOMIC DNA]</scope>
    <source>
        <strain evidence="11">B10K-DU-001-06</strain>
        <tissue evidence="11">Muscle</tissue>
    </source>
</reference>
<dbReference type="SUPFAM" id="SSF54452">
    <property type="entry name" value="MHC antigen-recognition domain"/>
    <property type="match status" value="1"/>
</dbReference>
<dbReference type="GO" id="GO:0002250">
    <property type="term" value="P:adaptive immune response"/>
    <property type="evidence" value="ECO:0007669"/>
    <property type="project" value="UniProtKB-KW"/>
</dbReference>
<name>A0A7K8YFD1_9PASS</name>
<keyword evidence="5" id="KW-1064">Adaptive immunity</keyword>
<dbReference type="EMBL" id="VWZD01003055">
    <property type="protein sequence ID" value="NXG01871.1"/>
    <property type="molecule type" value="Genomic_DNA"/>
</dbReference>
<dbReference type="InterPro" id="IPR011162">
    <property type="entry name" value="MHC_I/II-like_Ag-recog"/>
</dbReference>
<dbReference type="InterPro" id="IPR014745">
    <property type="entry name" value="MHC_II_a/b_N"/>
</dbReference>
<dbReference type="InterPro" id="IPR000353">
    <property type="entry name" value="MHC_II_b_N"/>
</dbReference>
<evidence type="ECO:0000256" key="3">
    <source>
        <dbReference type="ARBA" id="ARBA00022859"/>
    </source>
</evidence>
<evidence type="ECO:0000259" key="10">
    <source>
        <dbReference type="SMART" id="SM00921"/>
    </source>
</evidence>
<keyword evidence="6" id="KW-0472">Membrane</keyword>
<gene>
    <name evidence="11" type="primary">H2eb1</name>
    <name evidence="11" type="ORF">SAKLUC_R05880</name>
</gene>
<dbReference type="Pfam" id="PF00969">
    <property type="entry name" value="MHC_II_beta"/>
    <property type="match status" value="1"/>
</dbReference>
<protein>
    <submittedName>
        <fullName evidence="11">HB2J protein</fullName>
    </submittedName>
</protein>
<dbReference type="PANTHER" id="PTHR19944:SF99">
    <property type="entry name" value="HLA CLASS II HISTOCOMPATIBILITY ANTIGEN, DRB1 BETA CHAIN"/>
    <property type="match status" value="1"/>
</dbReference>
<keyword evidence="2" id="KW-0812">Transmembrane</keyword>
<evidence type="ECO:0000313" key="12">
    <source>
        <dbReference type="Proteomes" id="UP000558958"/>
    </source>
</evidence>
<evidence type="ECO:0000256" key="2">
    <source>
        <dbReference type="ARBA" id="ARBA00022692"/>
    </source>
</evidence>
<feature type="non-terminal residue" evidence="11">
    <location>
        <position position="1"/>
    </location>
</feature>
<keyword evidence="7" id="KW-1015">Disulfide bond</keyword>
<dbReference type="PANTHER" id="PTHR19944">
    <property type="entry name" value="MHC CLASS II-RELATED"/>
    <property type="match status" value="1"/>
</dbReference>
<comment type="caution">
    <text evidence="11">The sequence shown here is derived from an EMBL/GenBank/DDBJ whole genome shotgun (WGS) entry which is preliminary data.</text>
</comment>
<evidence type="ECO:0000256" key="1">
    <source>
        <dbReference type="ARBA" id="ARBA00004479"/>
    </source>
</evidence>
<organism evidence="11 12">
    <name type="scientific">Sakesphorus luctuosus</name>
    <dbReference type="NCBI Taxonomy" id="419690"/>
    <lineage>
        <taxon>Eukaryota</taxon>
        <taxon>Metazoa</taxon>
        <taxon>Chordata</taxon>
        <taxon>Craniata</taxon>
        <taxon>Vertebrata</taxon>
        <taxon>Euteleostomi</taxon>
        <taxon>Archelosauria</taxon>
        <taxon>Archosauria</taxon>
        <taxon>Dinosauria</taxon>
        <taxon>Saurischia</taxon>
        <taxon>Theropoda</taxon>
        <taxon>Coelurosauria</taxon>
        <taxon>Aves</taxon>
        <taxon>Neognathae</taxon>
        <taxon>Neoaves</taxon>
        <taxon>Telluraves</taxon>
        <taxon>Australaves</taxon>
        <taxon>Passeriformes</taxon>
        <taxon>Thamnophilidae</taxon>
        <taxon>Sakesphorus</taxon>
    </lineage>
</organism>
<dbReference type="Gene3D" id="3.10.320.10">
    <property type="entry name" value="Class II Histocompatibility Antigen, M Beta Chain, Chain B, domain 1"/>
    <property type="match status" value="1"/>
</dbReference>
<keyword evidence="9" id="KW-0491">MHC II</keyword>
<keyword evidence="12" id="KW-1185">Reference proteome</keyword>
<comment type="subcellular location">
    <subcellularLocation>
        <location evidence="1">Membrane</location>
        <topology evidence="1">Single-pass type I membrane protein</topology>
    </subcellularLocation>
</comment>
<accession>A0A7K8YFD1</accession>
<dbReference type="AlphaFoldDB" id="A0A7K8YFD1"/>
<evidence type="ECO:0000256" key="7">
    <source>
        <dbReference type="ARBA" id="ARBA00023157"/>
    </source>
</evidence>
<evidence type="ECO:0000256" key="9">
    <source>
        <dbReference type="ARBA" id="ARBA00023182"/>
    </source>
</evidence>
<keyword evidence="4" id="KW-1133">Transmembrane helix</keyword>
<feature type="non-terminal residue" evidence="11">
    <location>
        <position position="91"/>
    </location>
</feature>
<keyword evidence="3" id="KW-0391">Immunity</keyword>
<dbReference type="Proteomes" id="UP000558958">
    <property type="component" value="Unassembled WGS sequence"/>
</dbReference>
<evidence type="ECO:0000256" key="6">
    <source>
        <dbReference type="ARBA" id="ARBA00023136"/>
    </source>
</evidence>
<feature type="domain" description="MHC class II beta chain N-terminal" evidence="10">
    <location>
        <begin position="1"/>
        <end position="74"/>
    </location>
</feature>
<keyword evidence="8" id="KW-0325">Glycoprotein</keyword>